<comment type="caution">
    <text evidence="1">The sequence shown here is derived from an EMBL/GenBank/DDBJ whole genome shotgun (WGS) entry which is preliminary data.</text>
</comment>
<name>X1I8X2_9ZZZZ</name>
<gene>
    <name evidence="1" type="ORF">S03H2_46681</name>
</gene>
<dbReference type="PROSITE" id="PS51257">
    <property type="entry name" value="PROKAR_LIPOPROTEIN"/>
    <property type="match status" value="1"/>
</dbReference>
<reference evidence="1" key="1">
    <citation type="journal article" date="2014" name="Front. Microbiol.">
        <title>High frequency of phylogenetically diverse reductive dehalogenase-homologous genes in deep subseafloor sedimentary metagenomes.</title>
        <authorList>
            <person name="Kawai M."/>
            <person name="Futagami T."/>
            <person name="Toyoda A."/>
            <person name="Takaki Y."/>
            <person name="Nishi S."/>
            <person name="Hori S."/>
            <person name="Arai W."/>
            <person name="Tsubouchi T."/>
            <person name="Morono Y."/>
            <person name="Uchiyama I."/>
            <person name="Ito T."/>
            <person name="Fujiyama A."/>
            <person name="Inagaki F."/>
            <person name="Takami H."/>
        </authorList>
    </citation>
    <scope>NUCLEOTIDE SEQUENCE</scope>
    <source>
        <strain evidence="1">Expedition CK06-06</strain>
    </source>
</reference>
<dbReference type="AlphaFoldDB" id="X1I8X2"/>
<protein>
    <submittedName>
        <fullName evidence="1">Uncharacterized protein</fullName>
    </submittedName>
</protein>
<organism evidence="1">
    <name type="scientific">marine sediment metagenome</name>
    <dbReference type="NCBI Taxonomy" id="412755"/>
    <lineage>
        <taxon>unclassified sequences</taxon>
        <taxon>metagenomes</taxon>
        <taxon>ecological metagenomes</taxon>
    </lineage>
</organism>
<dbReference type="EMBL" id="BARU01029338">
    <property type="protein sequence ID" value="GAH65740.1"/>
    <property type="molecule type" value="Genomic_DNA"/>
</dbReference>
<proteinExistence type="predicted"/>
<accession>X1I8X2</accession>
<feature type="non-terminal residue" evidence="1">
    <location>
        <position position="147"/>
    </location>
</feature>
<sequence length="147" mass="15889">MYTRRFKALPFSSILLACVVFSFLLVNTRAAEPGKLALAIGKADLDWDNCTAYGDKHSLGQAPREALAFLLGLDPGARKTPEWSTGPLAGEIRHFRIAFRREVLAGTICGGFSSNIAFVASLKKGVRYPGDIANEAHWAVLPAGEVK</sequence>
<evidence type="ECO:0000313" key="1">
    <source>
        <dbReference type="EMBL" id="GAH65740.1"/>
    </source>
</evidence>